<organism evidence="7 8">
    <name type="scientific">Alcanivorax quisquiliarum</name>
    <dbReference type="NCBI Taxonomy" id="2933565"/>
    <lineage>
        <taxon>Bacteria</taxon>
        <taxon>Pseudomonadati</taxon>
        <taxon>Pseudomonadota</taxon>
        <taxon>Gammaproteobacteria</taxon>
        <taxon>Oceanospirillales</taxon>
        <taxon>Alcanivoracaceae</taxon>
        <taxon>Alcanivorax</taxon>
    </lineage>
</organism>
<protein>
    <recommendedName>
        <fullName evidence="4">Corrinoid adenosyltransferase</fullName>
        <ecNumber evidence="4">2.5.1.17</ecNumber>
    </recommendedName>
    <alternativeName>
        <fullName evidence="4">Cob(II)alamin adenosyltransferase</fullName>
    </alternativeName>
    <alternativeName>
        <fullName evidence="4">Cob(II)yrinic acid a,c-diamide adenosyltransferase</fullName>
    </alternativeName>
    <alternativeName>
        <fullName evidence="4">Cobinamide/cobalamin adenosyltransferase</fullName>
    </alternativeName>
</protein>
<evidence type="ECO:0000313" key="7">
    <source>
        <dbReference type="EMBL" id="MCK0538168.1"/>
    </source>
</evidence>
<accession>A0ABT0E8K4</accession>
<reference evidence="7" key="1">
    <citation type="submission" date="2022-04" db="EMBL/GenBank/DDBJ databases">
        <title>Alcanivorax sp. CY1518 draft genome sequence.</title>
        <authorList>
            <person name="Zhao G."/>
            <person name="An M."/>
        </authorList>
    </citation>
    <scope>NUCLEOTIDE SEQUENCE</scope>
    <source>
        <strain evidence="7">CY1518</strain>
    </source>
</reference>
<keyword evidence="3 4" id="KW-0067">ATP-binding</keyword>
<feature type="domain" description="Cobalamin adenosyltransferase-like" evidence="6">
    <location>
        <begin position="12"/>
        <end position="168"/>
    </location>
</feature>
<evidence type="ECO:0000256" key="2">
    <source>
        <dbReference type="ARBA" id="ARBA00022741"/>
    </source>
</evidence>
<comment type="pathway">
    <text evidence="4">Cofactor biosynthesis; adenosylcobalamin biosynthesis; adenosylcobalamin from cob(II)yrinate a,c-diamide: step 2/7.</text>
</comment>
<dbReference type="PANTHER" id="PTHR12213">
    <property type="entry name" value="CORRINOID ADENOSYLTRANSFERASE"/>
    <property type="match status" value="1"/>
</dbReference>
<feature type="region of interest" description="Disordered" evidence="5">
    <location>
        <begin position="1"/>
        <end position="30"/>
    </location>
</feature>
<evidence type="ECO:0000256" key="5">
    <source>
        <dbReference type="SAM" id="MobiDB-lite"/>
    </source>
</evidence>
<evidence type="ECO:0000256" key="4">
    <source>
        <dbReference type="RuleBase" id="RU366026"/>
    </source>
</evidence>
<dbReference type="SUPFAM" id="SSF89028">
    <property type="entry name" value="Cobalamin adenosyltransferase-like"/>
    <property type="match status" value="1"/>
</dbReference>
<dbReference type="EMBL" id="JALKII010000007">
    <property type="protein sequence ID" value="MCK0538168.1"/>
    <property type="molecule type" value="Genomic_DNA"/>
</dbReference>
<dbReference type="InterPro" id="IPR029499">
    <property type="entry name" value="PduO-typ"/>
</dbReference>
<evidence type="ECO:0000256" key="3">
    <source>
        <dbReference type="ARBA" id="ARBA00022840"/>
    </source>
</evidence>
<keyword evidence="8" id="KW-1185">Reference proteome</keyword>
<dbReference type="InterPro" id="IPR016030">
    <property type="entry name" value="CblAdoTrfase-like"/>
</dbReference>
<dbReference type="Gene3D" id="1.20.1200.10">
    <property type="entry name" value="Cobalamin adenosyltransferase-like"/>
    <property type="match status" value="1"/>
</dbReference>
<comment type="catalytic activity">
    <reaction evidence="4">
        <text>2 cob(II)alamin + reduced [electron-transfer flavoprotein] + 2 ATP = 2 adenosylcob(III)alamin + 2 triphosphate + oxidized [electron-transfer flavoprotein] + 3 H(+)</text>
        <dbReference type="Rhea" id="RHEA:28671"/>
        <dbReference type="Rhea" id="RHEA-COMP:10685"/>
        <dbReference type="Rhea" id="RHEA-COMP:10686"/>
        <dbReference type="ChEBI" id="CHEBI:15378"/>
        <dbReference type="ChEBI" id="CHEBI:16304"/>
        <dbReference type="ChEBI" id="CHEBI:18036"/>
        <dbReference type="ChEBI" id="CHEBI:18408"/>
        <dbReference type="ChEBI" id="CHEBI:30616"/>
        <dbReference type="ChEBI" id="CHEBI:57692"/>
        <dbReference type="ChEBI" id="CHEBI:58307"/>
        <dbReference type="EC" id="2.5.1.17"/>
    </reaction>
</comment>
<dbReference type="EC" id="2.5.1.17" evidence="4"/>
<comment type="caution">
    <text evidence="7">The sequence shown here is derived from an EMBL/GenBank/DDBJ whole genome shotgun (WGS) entry which is preliminary data.</text>
</comment>
<dbReference type="RefSeq" id="WP_246952536.1">
    <property type="nucleotide sequence ID" value="NZ_JALKII010000007.1"/>
</dbReference>
<keyword evidence="2 4" id="KW-0547">Nucleotide-binding</keyword>
<dbReference type="Pfam" id="PF01923">
    <property type="entry name" value="Cob_adeno_trans"/>
    <property type="match status" value="1"/>
</dbReference>
<sequence length="185" mass="20189">MSTDKHRISRVTTRTGDGGESGLADGSRHSKDAPVFAAMGDLDELNAALGVLRSHALPADLDAPLDEVQQRLFDLGAELAVPGMLRLTDGDPETLEHHVNALNDELPPLKEFVLPGGTPAAAWCHMARTIARRAERQLVHLHHTVPQNPASIAYLNRLSDLLFVLARALNLRHGHPETLWRNPHG</sequence>
<dbReference type="GO" id="GO:0008817">
    <property type="term" value="F:corrinoid adenosyltransferase activity"/>
    <property type="evidence" value="ECO:0007669"/>
    <property type="project" value="UniProtKB-EC"/>
</dbReference>
<evidence type="ECO:0000259" key="6">
    <source>
        <dbReference type="Pfam" id="PF01923"/>
    </source>
</evidence>
<gene>
    <name evidence="7" type="ORF">MU846_10650</name>
</gene>
<evidence type="ECO:0000256" key="1">
    <source>
        <dbReference type="ARBA" id="ARBA00022679"/>
    </source>
</evidence>
<keyword evidence="4" id="KW-0169">Cobalamin biosynthesis</keyword>
<dbReference type="NCBIfam" id="TIGR00636">
    <property type="entry name" value="PduO_Nterm"/>
    <property type="match status" value="1"/>
</dbReference>
<comment type="catalytic activity">
    <reaction evidence="4">
        <text>2 cob(II)yrinate a,c diamide + reduced [electron-transfer flavoprotein] + 2 ATP = 2 adenosylcob(III)yrinate a,c-diamide + 2 triphosphate + oxidized [electron-transfer flavoprotein] + 3 H(+)</text>
        <dbReference type="Rhea" id="RHEA:11528"/>
        <dbReference type="Rhea" id="RHEA-COMP:10685"/>
        <dbReference type="Rhea" id="RHEA-COMP:10686"/>
        <dbReference type="ChEBI" id="CHEBI:15378"/>
        <dbReference type="ChEBI" id="CHEBI:18036"/>
        <dbReference type="ChEBI" id="CHEBI:30616"/>
        <dbReference type="ChEBI" id="CHEBI:57692"/>
        <dbReference type="ChEBI" id="CHEBI:58307"/>
        <dbReference type="ChEBI" id="CHEBI:58503"/>
        <dbReference type="ChEBI" id="CHEBI:58537"/>
        <dbReference type="EC" id="2.5.1.17"/>
    </reaction>
</comment>
<proteinExistence type="inferred from homology"/>
<name>A0ABT0E8K4_9GAMM</name>
<keyword evidence="1 4" id="KW-0808">Transferase</keyword>
<dbReference type="InterPro" id="IPR036451">
    <property type="entry name" value="CblAdoTrfase-like_sf"/>
</dbReference>
<comment type="similarity">
    <text evidence="4">Belongs to the Cob(I)alamin adenosyltransferase family.</text>
</comment>
<dbReference type="PANTHER" id="PTHR12213:SF0">
    <property type="entry name" value="CORRINOID ADENOSYLTRANSFERASE MMAB"/>
    <property type="match status" value="1"/>
</dbReference>
<dbReference type="Proteomes" id="UP001165524">
    <property type="component" value="Unassembled WGS sequence"/>
</dbReference>
<evidence type="ECO:0000313" key="8">
    <source>
        <dbReference type="Proteomes" id="UP001165524"/>
    </source>
</evidence>